<protein>
    <submittedName>
        <fullName evidence="1">Uncharacterized protein</fullName>
    </submittedName>
</protein>
<comment type="caution">
    <text evidence="1">The sequence shown here is derived from an EMBL/GenBank/DDBJ whole genome shotgun (WGS) entry which is preliminary data.</text>
</comment>
<proteinExistence type="predicted"/>
<dbReference type="EMBL" id="QKKF02002906">
    <property type="protein sequence ID" value="RZF47958.1"/>
    <property type="molecule type" value="Genomic_DNA"/>
</dbReference>
<evidence type="ECO:0000313" key="1">
    <source>
        <dbReference type="EMBL" id="RZF47958.1"/>
    </source>
</evidence>
<keyword evidence="2" id="KW-1185">Reference proteome</keyword>
<dbReference type="InParanoid" id="A0A482XR82"/>
<name>A0A482XR82_LAOST</name>
<reference evidence="1 2" key="1">
    <citation type="journal article" date="2017" name="Gigascience">
        <title>Genome sequence of the small brown planthopper, Laodelphax striatellus.</title>
        <authorList>
            <person name="Zhu J."/>
            <person name="Jiang F."/>
            <person name="Wang X."/>
            <person name="Yang P."/>
            <person name="Bao Y."/>
            <person name="Zhao W."/>
            <person name="Wang W."/>
            <person name="Lu H."/>
            <person name="Wang Q."/>
            <person name="Cui N."/>
            <person name="Li J."/>
            <person name="Chen X."/>
            <person name="Luo L."/>
            <person name="Yu J."/>
            <person name="Kang L."/>
            <person name="Cui F."/>
        </authorList>
    </citation>
    <scope>NUCLEOTIDE SEQUENCE [LARGE SCALE GENOMIC DNA]</scope>
    <source>
        <strain evidence="1">Lst14</strain>
    </source>
</reference>
<accession>A0A482XR82</accession>
<dbReference type="AlphaFoldDB" id="A0A482XR82"/>
<evidence type="ECO:0000313" key="2">
    <source>
        <dbReference type="Proteomes" id="UP000291343"/>
    </source>
</evidence>
<organism evidence="1 2">
    <name type="scientific">Laodelphax striatellus</name>
    <name type="common">Small brown planthopper</name>
    <name type="synonym">Delphax striatella</name>
    <dbReference type="NCBI Taxonomy" id="195883"/>
    <lineage>
        <taxon>Eukaryota</taxon>
        <taxon>Metazoa</taxon>
        <taxon>Ecdysozoa</taxon>
        <taxon>Arthropoda</taxon>
        <taxon>Hexapoda</taxon>
        <taxon>Insecta</taxon>
        <taxon>Pterygota</taxon>
        <taxon>Neoptera</taxon>
        <taxon>Paraneoptera</taxon>
        <taxon>Hemiptera</taxon>
        <taxon>Auchenorrhyncha</taxon>
        <taxon>Fulgoroidea</taxon>
        <taxon>Delphacidae</taxon>
        <taxon>Criomorphinae</taxon>
        <taxon>Laodelphax</taxon>
    </lineage>
</organism>
<sequence>MGHGKQGMVLCSVWIYGNRQYKKATHLGKIRRPGSHTIFEFTWIFIIKGYPWTSRTDADWCT</sequence>
<gene>
    <name evidence="1" type="ORF">LSTR_LSTR008762</name>
</gene>
<dbReference type="Proteomes" id="UP000291343">
    <property type="component" value="Unassembled WGS sequence"/>
</dbReference>